<dbReference type="GO" id="GO:0008289">
    <property type="term" value="F:lipid binding"/>
    <property type="evidence" value="ECO:0007669"/>
    <property type="project" value="InterPro"/>
</dbReference>
<proteinExistence type="predicted"/>
<gene>
    <name evidence="3" type="ORF">TL16_g12836</name>
</gene>
<dbReference type="Pfam" id="PF01852">
    <property type="entry name" value="START"/>
    <property type="match status" value="1"/>
</dbReference>
<protein>
    <recommendedName>
        <fullName evidence="2">START domain-containing protein</fullName>
    </recommendedName>
</protein>
<feature type="domain" description="START" evidence="2">
    <location>
        <begin position="359"/>
        <end position="529"/>
    </location>
</feature>
<feature type="compositionally biased region" description="Polar residues" evidence="1">
    <location>
        <begin position="66"/>
        <end position="75"/>
    </location>
</feature>
<dbReference type="SUPFAM" id="SSF55961">
    <property type="entry name" value="Bet v1-like"/>
    <property type="match status" value="1"/>
</dbReference>
<comment type="caution">
    <text evidence="3">The sequence shown here is derived from an EMBL/GenBank/DDBJ whole genome shotgun (WGS) entry which is preliminary data.</text>
</comment>
<dbReference type="InterPro" id="IPR023393">
    <property type="entry name" value="START-like_dom_sf"/>
</dbReference>
<dbReference type="InterPro" id="IPR002913">
    <property type="entry name" value="START_lipid-bd_dom"/>
</dbReference>
<evidence type="ECO:0000313" key="4">
    <source>
        <dbReference type="Proteomes" id="UP001162640"/>
    </source>
</evidence>
<evidence type="ECO:0000256" key="1">
    <source>
        <dbReference type="SAM" id="MobiDB-lite"/>
    </source>
</evidence>
<dbReference type="Proteomes" id="UP001162640">
    <property type="component" value="Unassembled WGS sequence"/>
</dbReference>
<dbReference type="PROSITE" id="PS50848">
    <property type="entry name" value="START"/>
    <property type="match status" value="1"/>
</dbReference>
<sequence>MAGDDALQRVRAIMAKLKDPTAAPQETTSSSADGIVNSNSNYYGPIVVPFTTMTEYEIKRRKDATIRSNNNNRNLPTPGLGYVSSQTKPTKKHNGYAYVMLSYPRYSKGLESSTLEELREWWGLECEVIGVDFTDNICYLNSEVASVKILKPDSKLTTLTRKNPPHLNLYSKVPFDVKSVGVVDVNRENGMGGDYWVYCFDKWEEAYAAEEEVRMGGGVVERGKRVEGFVGLEERRKENGLEESVVEKQNIWAKKIAEEKGKGEEVEVEVEVEVEENLTEGLDDFFDSLSIMYKPFYKFVNKLNAKHVHDAPLKEMGEEVHYSVDLFFEYFKQLAKSDAEEAGWTPLDVKDWSGKKKKVKEWLKETGAKAEWRCASGNGPLDQARVTFVVDDELESVLKDINSIKDRHSKSVGSFLYVIDKGEGWRQIYRAIKMPWPTRHRDLVYTEHTVRGEDGEVMVCSRSSKELSESTLELSLQAGRMRAEMRLGGYLLRPVEGGDKTEVIFLSDTDLKGSFAIGYLLRYVTQSYLRGIVDLYRGNAERNKRSGTVSEQPPPPPPLPLVSKALQAMSAKKNGATNPLFAQDGLNVEMGRTIKRQVKKVQKQKKKDEEDIHVL</sequence>
<dbReference type="AlphaFoldDB" id="A0A9W7EY83"/>
<name>A0A9W7EY83_9STRA</name>
<evidence type="ECO:0000313" key="3">
    <source>
        <dbReference type="EMBL" id="GMH94198.1"/>
    </source>
</evidence>
<dbReference type="EMBL" id="BLQM01000549">
    <property type="protein sequence ID" value="GMH94198.1"/>
    <property type="molecule type" value="Genomic_DNA"/>
</dbReference>
<accession>A0A9W7EY83</accession>
<feature type="region of interest" description="Disordered" evidence="1">
    <location>
        <begin position="64"/>
        <end position="88"/>
    </location>
</feature>
<dbReference type="Gene3D" id="3.30.530.20">
    <property type="match status" value="1"/>
</dbReference>
<reference evidence="4" key="1">
    <citation type="journal article" date="2023" name="Commun. Biol.">
        <title>Genome analysis of Parmales, the sister group of diatoms, reveals the evolutionary specialization of diatoms from phago-mixotrophs to photoautotrophs.</title>
        <authorList>
            <person name="Ban H."/>
            <person name="Sato S."/>
            <person name="Yoshikawa S."/>
            <person name="Yamada K."/>
            <person name="Nakamura Y."/>
            <person name="Ichinomiya M."/>
            <person name="Sato N."/>
            <person name="Blanc-Mathieu R."/>
            <person name="Endo H."/>
            <person name="Kuwata A."/>
            <person name="Ogata H."/>
        </authorList>
    </citation>
    <scope>NUCLEOTIDE SEQUENCE [LARGE SCALE GENOMIC DNA]</scope>
</reference>
<evidence type="ECO:0000259" key="2">
    <source>
        <dbReference type="PROSITE" id="PS50848"/>
    </source>
</evidence>
<organism evidence="3 4">
    <name type="scientific">Triparma laevis f. inornata</name>
    <dbReference type="NCBI Taxonomy" id="1714386"/>
    <lineage>
        <taxon>Eukaryota</taxon>
        <taxon>Sar</taxon>
        <taxon>Stramenopiles</taxon>
        <taxon>Ochrophyta</taxon>
        <taxon>Bolidophyceae</taxon>
        <taxon>Parmales</taxon>
        <taxon>Triparmaceae</taxon>
        <taxon>Triparma</taxon>
    </lineage>
</organism>